<gene>
    <name evidence="8" type="primary">fliD</name>
    <name evidence="8" type="ORF">ACFPO9_05635</name>
</gene>
<keyword evidence="8" id="KW-0282">Flagellum</keyword>
<dbReference type="InterPro" id="IPR003481">
    <property type="entry name" value="FliD_N"/>
</dbReference>
<comment type="subcellular location">
    <subcellularLocation>
        <location evidence="5">Secreted</location>
    </subcellularLocation>
    <subcellularLocation>
        <location evidence="5">Bacterial flagellum</location>
    </subcellularLocation>
</comment>
<evidence type="ECO:0000256" key="2">
    <source>
        <dbReference type="ARBA" id="ARBA00011255"/>
    </source>
</evidence>
<evidence type="ECO:0000313" key="9">
    <source>
        <dbReference type="Proteomes" id="UP001596086"/>
    </source>
</evidence>
<keyword evidence="4 5" id="KW-0975">Bacterial flagellum</keyword>
<evidence type="ECO:0000256" key="5">
    <source>
        <dbReference type="RuleBase" id="RU362066"/>
    </source>
</evidence>
<dbReference type="Pfam" id="PF02465">
    <property type="entry name" value="FliD_N"/>
    <property type="match status" value="1"/>
</dbReference>
<reference evidence="9" key="1">
    <citation type="journal article" date="2019" name="Int. J. Syst. Evol. Microbiol.">
        <title>The Global Catalogue of Microorganisms (GCM) 10K type strain sequencing project: providing services to taxonomists for standard genome sequencing and annotation.</title>
        <authorList>
            <consortium name="The Broad Institute Genomics Platform"/>
            <consortium name="The Broad Institute Genome Sequencing Center for Infectious Disease"/>
            <person name="Wu L."/>
            <person name="Ma J."/>
        </authorList>
    </citation>
    <scope>NUCLEOTIDE SEQUENCE [LARGE SCALE GENOMIC DNA]</scope>
    <source>
        <strain evidence="9">CGMCC 4.5798</strain>
    </source>
</reference>
<feature type="domain" description="Flagellar hook-associated protein 2 N-terminal" evidence="6">
    <location>
        <begin position="16"/>
        <end position="114"/>
    </location>
</feature>
<sequence length="479" mass="48492">MMATTTGTISSSGLGSGLPVDSLVTQLMALEKQPLNLIDKKEASYNASLSAWGTIKSSLSALQTAAKNLGTPAKMLPLTASTSQSGVLTATADAGSGAAVGNYSIEVTSLAASQKIKTAVGYGATTDVVGTGNITLEVGGYDDSTDPPTFTAKSTKTIPIGSGSNTLAGIRDAINAANGGVTASIINDGKSNYLSLASADSGTANMMRISVDDPSLNALSYNDPSGVSEMEEKVAAKDAVLTIDNVTITKSSNTITDAIQGVTLNLTGTTASGTTNKLTLTKDDAAVKTAVGDFVKAYNDAIGAMSKASAFDAATGKGSTLTGDSTLRTIQSQMRSLLGTAFPGGGKATTLAAVGITTQRDGTLGIDAGKLDKAMSDPGVNMSALFATSGTKRGFASQLDVTLGRILSPVGSLAGHTGSINTSITALEKQRTAINTRLVSVEARYRAQFSALDTAMASMQTTTSYLTQQLAQFSANSSS</sequence>
<dbReference type="InterPro" id="IPR010809">
    <property type="entry name" value="FliD_C"/>
</dbReference>
<evidence type="ECO:0000259" key="7">
    <source>
        <dbReference type="Pfam" id="PF07195"/>
    </source>
</evidence>
<evidence type="ECO:0000256" key="1">
    <source>
        <dbReference type="ARBA" id="ARBA00009764"/>
    </source>
</evidence>
<comment type="similarity">
    <text evidence="1 5">Belongs to the FliD family.</text>
</comment>
<proteinExistence type="inferred from homology"/>
<keyword evidence="8" id="KW-0969">Cilium</keyword>
<keyword evidence="9" id="KW-1185">Reference proteome</keyword>
<evidence type="ECO:0000256" key="3">
    <source>
        <dbReference type="ARBA" id="ARBA00023054"/>
    </source>
</evidence>
<dbReference type="InterPro" id="IPR040026">
    <property type="entry name" value="FliD"/>
</dbReference>
<organism evidence="8 9">
    <name type="scientific">Massilia aerilata</name>
    <dbReference type="NCBI Taxonomy" id="453817"/>
    <lineage>
        <taxon>Bacteria</taxon>
        <taxon>Pseudomonadati</taxon>
        <taxon>Pseudomonadota</taxon>
        <taxon>Betaproteobacteria</taxon>
        <taxon>Burkholderiales</taxon>
        <taxon>Oxalobacteraceae</taxon>
        <taxon>Telluria group</taxon>
        <taxon>Massilia</taxon>
    </lineage>
</organism>
<protein>
    <recommendedName>
        <fullName evidence="5">Flagellar hook-associated protein 2</fullName>
        <shortName evidence="5">HAP2</shortName>
    </recommendedName>
    <alternativeName>
        <fullName evidence="5">Flagellar cap protein</fullName>
    </alternativeName>
</protein>
<accession>A0ABW0RTN1</accession>
<keyword evidence="5" id="KW-0964">Secreted</keyword>
<evidence type="ECO:0000256" key="4">
    <source>
        <dbReference type="ARBA" id="ARBA00023143"/>
    </source>
</evidence>
<dbReference type="PANTHER" id="PTHR30288">
    <property type="entry name" value="FLAGELLAR CAP/ASSEMBLY PROTEIN FLID"/>
    <property type="match status" value="1"/>
</dbReference>
<evidence type="ECO:0000313" key="8">
    <source>
        <dbReference type="EMBL" id="MFC5547991.1"/>
    </source>
</evidence>
<dbReference type="Proteomes" id="UP001596086">
    <property type="component" value="Unassembled WGS sequence"/>
</dbReference>
<comment type="subunit">
    <text evidence="2 5">Homopentamer.</text>
</comment>
<comment type="caution">
    <text evidence="8">The sequence shown here is derived from an EMBL/GenBank/DDBJ whole genome shotgun (WGS) entry which is preliminary data.</text>
</comment>
<dbReference type="RefSeq" id="WP_379768285.1">
    <property type="nucleotide sequence ID" value="NZ_JBHSMZ010000004.1"/>
</dbReference>
<evidence type="ECO:0000259" key="6">
    <source>
        <dbReference type="Pfam" id="PF02465"/>
    </source>
</evidence>
<dbReference type="EMBL" id="JBHSMZ010000004">
    <property type="protein sequence ID" value="MFC5547991.1"/>
    <property type="molecule type" value="Genomic_DNA"/>
</dbReference>
<name>A0ABW0RTN1_9BURK</name>
<dbReference type="Pfam" id="PF07195">
    <property type="entry name" value="FliD_C"/>
    <property type="match status" value="1"/>
</dbReference>
<keyword evidence="3" id="KW-0175">Coiled coil</keyword>
<dbReference type="PANTHER" id="PTHR30288:SF0">
    <property type="entry name" value="FLAGELLAR HOOK-ASSOCIATED PROTEIN 2"/>
    <property type="match status" value="1"/>
</dbReference>
<comment type="function">
    <text evidence="5">Required for morphogenesis and for the elongation of the flagellar filament by facilitating polymerization of the flagellin monomers at the tip of growing filament. Forms a capping structure, which prevents flagellin subunits (transported through the central channel of the flagellum) from leaking out without polymerization at the distal end.</text>
</comment>
<feature type="domain" description="Flagellar hook-associated protein 2 C-terminal" evidence="7">
    <location>
        <begin position="236"/>
        <end position="460"/>
    </location>
</feature>
<keyword evidence="8" id="KW-0966">Cell projection</keyword>